<organism evidence="1">
    <name type="scientific">Lepeophtheirus salmonis</name>
    <name type="common">Salmon louse</name>
    <name type="synonym">Caligus salmonis</name>
    <dbReference type="NCBI Taxonomy" id="72036"/>
    <lineage>
        <taxon>Eukaryota</taxon>
        <taxon>Metazoa</taxon>
        <taxon>Ecdysozoa</taxon>
        <taxon>Arthropoda</taxon>
        <taxon>Crustacea</taxon>
        <taxon>Multicrustacea</taxon>
        <taxon>Hexanauplia</taxon>
        <taxon>Copepoda</taxon>
        <taxon>Siphonostomatoida</taxon>
        <taxon>Caligidae</taxon>
        <taxon>Lepeophtheirus</taxon>
    </lineage>
</organism>
<dbReference type="AlphaFoldDB" id="A0A0K2URR0"/>
<name>A0A0K2URR0_LEPSM</name>
<reference evidence="1" key="1">
    <citation type="submission" date="2014-05" db="EMBL/GenBank/DDBJ databases">
        <authorList>
            <person name="Chronopoulou M."/>
        </authorList>
    </citation>
    <scope>NUCLEOTIDE SEQUENCE</scope>
    <source>
        <tissue evidence="1">Whole organism</tissue>
    </source>
</reference>
<accession>A0A0K2URR0</accession>
<protein>
    <submittedName>
        <fullName evidence="1">Uncharacterized protein</fullName>
    </submittedName>
</protein>
<evidence type="ECO:0000313" key="1">
    <source>
        <dbReference type="EMBL" id="CDW40943.1"/>
    </source>
</evidence>
<proteinExistence type="predicted"/>
<sequence>MVFLYQKELHLILKVIRLPSHWNREVVYNNYTESCFDQGYDKYCSISTFICHWKTACPELGIMGRRSNVCHICYDSQEFALLFRESMQ</sequence>
<dbReference type="OrthoDB" id="6396189at2759"/>
<dbReference type="EMBL" id="HACA01023582">
    <property type="protein sequence ID" value="CDW40943.1"/>
    <property type="molecule type" value="Transcribed_RNA"/>
</dbReference>